<name>A0A934RNU3_9BACT</name>
<evidence type="ECO:0000313" key="2">
    <source>
        <dbReference type="Proteomes" id="UP000604083"/>
    </source>
</evidence>
<comment type="caution">
    <text evidence="1">The sequence shown here is derived from an EMBL/GenBank/DDBJ whole genome shotgun (WGS) entry which is preliminary data.</text>
</comment>
<accession>A0A934RNU3</accession>
<gene>
    <name evidence="1" type="ORF">JIN78_01660</name>
</gene>
<dbReference type="AlphaFoldDB" id="A0A934RNU3"/>
<reference evidence="1" key="1">
    <citation type="submission" date="2021-01" db="EMBL/GenBank/DDBJ databases">
        <title>Modified the classification status of verrucomicrobia.</title>
        <authorList>
            <person name="Feng X."/>
        </authorList>
    </citation>
    <scope>NUCLEOTIDE SEQUENCE</scope>
    <source>
        <strain evidence="1">KCTC 12986</strain>
    </source>
</reference>
<evidence type="ECO:0000313" key="1">
    <source>
        <dbReference type="EMBL" id="MBK1832753.1"/>
    </source>
</evidence>
<dbReference type="SUPFAM" id="SSF69318">
    <property type="entry name" value="Integrin alpha N-terminal domain"/>
    <property type="match status" value="1"/>
</dbReference>
<dbReference type="EMBL" id="JAENIO010000003">
    <property type="protein sequence ID" value="MBK1832753.1"/>
    <property type="molecule type" value="Genomic_DNA"/>
</dbReference>
<protein>
    <submittedName>
        <fullName evidence="1">Uncharacterized protein</fullName>
    </submittedName>
</protein>
<dbReference type="RefSeq" id="WP_200390189.1">
    <property type="nucleotide sequence ID" value="NZ_JAENIO010000003.1"/>
</dbReference>
<dbReference type="InterPro" id="IPR028994">
    <property type="entry name" value="Integrin_alpha_N"/>
</dbReference>
<sequence>MKMISLLLVASLSRLGAQFGDDNPGGEWLPVPDGYVWPAVEEGAPRFTPLRKRWEELAIGQRKVVKEAFPEGKAPESVEVAEVDLNGDGWAEIFVGVPELSGTGGPFYVLFTSKDGKSYEGMGEVQGSGFQFLPAKMGWRQFSGVSRGGGGQYARFLMSFSGRHYEIVRCERHDFNAGKVTIATPLESQQ</sequence>
<proteinExistence type="predicted"/>
<keyword evidence="2" id="KW-1185">Reference proteome</keyword>
<dbReference type="Proteomes" id="UP000604083">
    <property type="component" value="Unassembled WGS sequence"/>
</dbReference>
<organism evidence="1 2">
    <name type="scientific">Roseibacillus ishigakijimensis</name>
    <dbReference type="NCBI Taxonomy" id="454146"/>
    <lineage>
        <taxon>Bacteria</taxon>
        <taxon>Pseudomonadati</taxon>
        <taxon>Verrucomicrobiota</taxon>
        <taxon>Verrucomicrobiia</taxon>
        <taxon>Verrucomicrobiales</taxon>
        <taxon>Verrucomicrobiaceae</taxon>
        <taxon>Roseibacillus</taxon>
    </lineage>
</organism>